<proteinExistence type="predicted"/>
<name>A0A231Q9M4_9LACO</name>
<evidence type="ECO:0000313" key="2">
    <source>
        <dbReference type="Proteomes" id="UP000215261"/>
    </source>
</evidence>
<dbReference type="AlphaFoldDB" id="A0A231Q9M4"/>
<sequence>MKKLITMRVIPISLCLIFLGIIGYNSYQKYCYQSEVKLQSKLEDKLAKRQDVANKALLSQLKRQHYDNYRYLKMNSFMETQINQVFSILYTFSDYQSYNRRQKLLEKYLSKQLQQDNRLFAKPVDSSGGDYIGTLKISSKFINSEVYLMPQANLDTASSLVLVTYRAQTRDQEAGVGTGVYEVNYDLKSKRFTEINQVTRLNTKMQE</sequence>
<dbReference type="Proteomes" id="UP000215261">
    <property type="component" value="Unassembled WGS sequence"/>
</dbReference>
<protein>
    <submittedName>
        <fullName evidence="1">Uncharacterized protein</fullName>
    </submittedName>
</protein>
<dbReference type="RefSeq" id="WP_089145068.1">
    <property type="nucleotide sequence ID" value="NZ_BLAS01000036.1"/>
</dbReference>
<organism evidence="1 2">
    <name type="scientific">Ligilactobacillus agilis</name>
    <dbReference type="NCBI Taxonomy" id="1601"/>
    <lineage>
        <taxon>Bacteria</taxon>
        <taxon>Bacillati</taxon>
        <taxon>Bacillota</taxon>
        <taxon>Bacilli</taxon>
        <taxon>Lactobacillales</taxon>
        <taxon>Lactobacillaceae</taxon>
        <taxon>Ligilactobacillus</taxon>
    </lineage>
</organism>
<dbReference type="EMBL" id="LUGO01000047">
    <property type="protein sequence ID" value="OXS40262.1"/>
    <property type="molecule type" value="Genomic_DNA"/>
</dbReference>
<gene>
    <name evidence="1" type="ORF">AYP69_05355</name>
</gene>
<reference evidence="1 2" key="1">
    <citation type="submission" date="2016-03" db="EMBL/GenBank/DDBJ databases">
        <title>Sequencing of Lactobacillus Species from Commercial Turkeys.</title>
        <authorList>
            <person name="Johnson T.J."/>
            <person name="Youmans B.P."/>
            <person name="Case K.A."/>
        </authorList>
    </citation>
    <scope>NUCLEOTIDE SEQUENCE [LARGE SCALE GENOMIC DNA]</scope>
    <source>
        <strain evidence="1 2">UMNLA1</strain>
    </source>
</reference>
<accession>A0A231Q9M4</accession>
<evidence type="ECO:0000313" key="1">
    <source>
        <dbReference type="EMBL" id="OXS40262.1"/>
    </source>
</evidence>
<comment type="caution">
    <text evidence="1">The sequence shown here is derived from an EMBL/GenBank/DDBJ whole genome shotgun (WGS) entry which is preliminary data.</text>
</comment>